<dbReference type="Gene3D" id="3.20.20.480">
    <property type="entry name" value="Trimethylamine methyltransferase-like"/>
    <property type="match status" value="1"/>
</dbReference>
<dbReference type="GO" id="GO:0008168">
    <property type="term" value="F:methyltransferase activity"/>
    <property type="evidence" value="ECO:0007669"/>
    <property type="project" value="UniProtKB-KW"/>
</dbReference>
<keyword evidence="3" id="KW-0808">Transferase</keyword>
<accession>A0A382MYG4</accession>
<proteinExistence type="inferred from homology"/>
<evidence type="ECO:0000313" key="5">
    <source>
        <dbReference type="EMBL" id="SVC53560.1"/>
    </source>
</evidence>
<evidence type="ECO:0000256" key="3">
    <source>
        <dbReference type="ARBA" id="ARBA00022679"/>
    </source>
</evidence>
<evidence type="ECO:0000256" key="2">
    <source>
        <dbReference type="ARBA" id="ARBA00022603"/>
    </source>
</evidence>
<feature type="region of interest" description="Disordered" evidence="4">
    <location>
        <begin position="1"/>
        <end position="26"/>
    </location>
</feature>
<feature type="non-terminal residue" evidence="5">
    <location>
        <position position="116"/>
    </location>
</feature>
<dbReference type="InterPro" id="IPR038601">
    <property type="entry name" value="MttB-like_sf"/>
</dbReference>
<evidence type="ECO:0008006" key="6">
    <source>
        <dbReference type="Google" id="ProtNLM"/>
    </source>
</evidence>
<reference evidence="5" key="1">
    <citation type="submission" date="2018-05" db="EMBL/GenBank/DDBJ databases">
        <authorList>
            <person name="Lanie J.A."/>
            <person name="Ng W.-L."/>
            <person name="Kazmierczak K.M."/>
            <person name="Andrzejewski T.M."/>
            <person name="Davidsen T.M."/>
            <person name="Wayne K.J."/>
            <person name="Tettelin H."/>
            <person name="Glass J.I."/>
            <person name="Rusch D."/>
            <person name="Podicherti R."/>
            <person name="Tsui H.-C.T."/>
            <person name="Winkler M.E."/>
        </authorList>
    </citation>
    <scope>NUCLEOTIDE SEQUENCE</scope>
</reference>
<keyword evidence="2" id="KW-0489">Methyltransferase</keyword>
<dbReference type="GO" id="GO:0015948">
    <property type="term" value="P:methanogenesis"/>
    <property type="evidence" value="ECO:0007669"/>
    <property type="project" value="InterPro"/>
</dbReference>
<gene>
    <name evidence="5" type="ORF">METZ01_LOCUS306414</name>
</gene>
<dbReference type="Pfam" id="PF06253">
    <property type="entry name" value="MTTB"/>
    <property type="match status" value="1"/>
</dbReference>
<sequence length="116" mass="13097">MRRGRAKTTREVTNFQQAPYGQKKNPFQPMSIFSEDEIESIHEASLKVLCDTGIDIQSPRAVEILKKAGAVIDSDGKRVRFEPGFIMEKIATTPSEFVLHGRYKERHVHVGGRSVI</sequence>
<dbReference type="InterPro" id="IPR010426">
    <property type="entry name" value="MTTB_MeTrfase"/>
</dbReference>
<organism evidence="5">
    <name type="scientific">marine metagenome</name>
    <dbReference type="NCBI Taxonomy" id="408172"/>
    <lineage>
        <taxon>unclassified sequences</taxon>
        <taxon>metagenomes</taxon>
        <taxon>ecological metagenomes</taxon>
    </lineage>
</organism>
<dbReference type="AlphaFoldDB" id="A0A382MYG4"/>
<protein>
    <recommendedName>
        <fullName evidence="6">Trimethylamine methyltransferase</fullName>
    </recommendedName>
</protein>
<dbReference type="EMBL" id="UINC01096565">
    <property type="protein sequence ID" value="SVC53560.1"/>
    <property type="molecule type" value="Genomic_DNA"/>
</dbReference>
<name>A0A382MYG4_9ZZZZ</name>
<dbReference type="GO" id="GO:0032259">
    <property type="term" value="P:methylation"/>
    <property type="evidence" value="ECO:0007669"/>
    <property type="project" value="UniProtKB-KW"/>
</dbReference>
<evidence type="ECO:0000256" key="4">
    <source>
        <dbReference type="SAM" id="MobiDB-lite"/>
    </source>
</evidence>
<evidence type="ECO:0000256" key="1">
    <source>
        <dbReference type="ARBA" id="ARBA00007137"/>
    </source>
</evidence>
<comment type="similarity">
    <text evidence="1">Belongs to the trimethylamine methyltransferase family.</text>
</comment>